<name>A0ABR8XEN8_9BACL</name>
<keyword evidence="2" id="KW-1185">Reference proteome</keyword>
<proteinExistence type="predicted"/>
<evidence type="ECO:0000313" key="2">
    <source>
        <dbReference type="Proteomes" id="UP000640930"/>
    </source>
</evidence>
<dbReference type="RefSeq" id="WP_191708116.1">
    <property type="nucleotide sequence ID" value="NZ_JACSQA010000022.1"/>
</dbReference>
<gene>
    <name evidence="1" type="ORF">H9636_13615</name>
</gene>
<dbReference type="EMBL" id="JACSQA010000022">
    <property type="protein sequence ID" value="MBD8027688.1"/>
    <property type="molecule type" value="Genomic_DNA"/>
</dbReference>
<dbReference type="Proteomes" id="UP000640930">
    <property type="component" value="Unassembled WGS sequence"/>
</dbReference>
<organism evidence="1 2">
    <name type="scientific">Ureibacillus galli</name>
    <dbReference type="NCBI Taxonomy" id="2762222"/>
    <lineage>
        <taxon>Bacteria</taxon>
        <taxon>Bacillati</taxon>
        <taxon>Bacillota</taxon>
        <taxon>Bacilli</taxon>
        <taxon>Bacillales</taxon>
        <taxon>Caryophanaceae</taxon>
        <taxon>Ureibacillus</taxon>
    </lineage>
</organism>
<evidence type="ECO:0008006" key="3">
    <source>
        <dbReference type="Google" id="ProtNLM"/>
    </source>
</evidence>
<evidence type="ECO:0000313" key="1">
    <source>
        <dbReference type="EMBL" id="MBD8027688.1"/>
    </source>
</evidence>
<accession>A0ABR8XEN8</accession>
<sequence length="66" mass="7985">MASHSIAFYEEQFKVYIMEKILGEKTETLNEFLLQLIDEHENDYKEINYAYLKVKRELLGHNNKFN</sequence>
<protein>
    <recommendedName>
        <fullName evidence="3">IDEAL domain-containing protein</fullName>
    </recommendedName>
</protein>
<comment type="caution">
    <text evidence="1">The sequence shown here is derived from an EMBL/GenBank/DDBJ whole genome shotgun (WGS) entry which is preliminary data.</text>
</comment>
<reference evidence="1 2" key="1">
    <citation type="submission" date="2020-08" db="EMBL/GenBank/DDBJ databases">
        <title>A Genomic Blueprint of the Chicken Gut Microbiome.</title>
        <authorList>
            <person name="Gilroy R."/>
            <person name="Ravi A."/>
            <person name="Getino M."/>
            <person name="Pursley I."/>
            <person name="Horton D.L."/>
            <person name="Alikhan N.-F."/>
            <person name="Baker D."/>
            <person name="Gharbi K."/>
            <person name="Hall N."/>
            <person name="Watson M."/>
            <person name="Adriaenssens E.M."/>
            <person name="Foster-Nyarko E."/>
            <person name="Jarju S."/>
            <person name="Secka A."/>
            <person name="Antonio M."/>
            <person name="Oren A."/>
            <person name="Chaudhuri R."/>
            <person name="La Ragione R.M."/>
            <person name="Hildebrand F."/>
            <person name="Pallen M.J."/>
        </authorList>
    </citation>
    <scope>NUCLEOTIDE SEQUENCE [LARGE SCALE GENOMIC DNA]</scope>
    <source>
        <strain evidence="1 2">Re31</strain>
    </source>
</reference>